<evidence type="ECO:0000313" key="13">
    <source>
        <dbReference type="EMBL" id="KIM28853.1"/>
    </source>
</evidence>
<sequence length="88" mass="10173">MDFSRFNAAEQAQLNRVIEKKQMQDFMRMYSSLVDRCFNSCINDFTSKAIGSKESTCLTNCADKFIKHSERVGTRFAEYNAESHTSQQ</sequence>
<dbReference type="Proteomes" id="UP000054097">
    <property type="component" value="Unassembled WGS sequence"/>
</dbReference>
<dbReference type="AlphaFoldDB" id="A0A0C2WRR1"/>
<dbReference type="Pfam" id="PF02953">
    <property type="entry name" value="zf-Tim10_DDP"/>
    <property type="match status" value="1"/>
</dbReference>
<dbReference type="STRING" id="933852.A0A0C2WRR1"/>
<dbReference type="SUPFAM" id="SSF144122">
    <property type="entry name" value="Tim10-like"/>
    <property type="match status" value="1"/>
</dbReference>
<gene>
    <name evidence="13" type="ORF">M408DRAFT_329286</name>
</gene>
<evidence type="ECO:0000256" key="2">
    <source>
        <dbReference type="ARBA" id="ARBA00006720"/>
    </source>
</evidence>
<dbReference type="InterPro" id="IPR050673">
    <property type="entry name" value="Mito_inner_translocase_sub"/>
</dbReference>
<protein>
    <recommendedName>
        <fullName evidence="11">Mitochondrial import inner membrane translocase subunit</fullName>
    </recommendedName>
</protein>
<dbReference type="GO" id="GO:0005743">
    <property type="term" value="C:mitochondrial inner membrane"/>
    <property type="evidence" value="ECO:0007669"/>
    <property type="project" value="UniProtKB-SubCell"/>
</dbReference>
<comment type="similarity">
    <text evidence="2 11">Belongs to the small Tim family.</text>
</comment>
<dbReference type="GO" id="GO:0015031">
    <property type="term" value="P:protein transport"/>
    <property type="evidence" value="ECO:0007669"/>
    <property type="project" value="UniProtKB-KW"/>
</dbReference>
<organism evidence="13 14">
    <name type="scientific">Serendipita vermifera MAFF 305830</name>
    <dbReference type="NCBI Taxonomy" id="933852"/>
    <lineage>
        <taxon>Eukaryota</taxon>
        <taxon>Fungi</taxon>
        <taxon>Dikarya</taxon>
        <taxon>Basidiomycota</taxon>
        <taxon>Agaricomycotina</taxon>
        <taxon>Agaricomycetes</taxon>
        <taxon>Sebacinales</taxon>
        <taxon>Serendipitaceae</taxon>
        <taxon>Serendipita</taxon>
    </lineage>
</organism>
<dbReference type="OrthoDB" id="1551503at2759"/>
<comment type="subcellular location">
    <subcellularLocation>
        <location evidence="1 11">Mitochondrion inner membrane</location>
        <topology evidence="1 11">Peripheral membrane protein</topology>
        <orientation evidence="1 11">Intermembrane side</orientation>
    </subcellularLocation>
</comment>
<name>A0A0C2WRR1_SERVB</name>
<feature type="domain" description="Tim10-like" evidence="12">
    <location>
        <begin position="17"/>
        <end position="78"/>
    </location>
</feature>
<keyword evidence="11" id="KW-0143">Chaperone</keyword>
<keyword evidence="6" id="KW-0862">Zinc</keyword>
<evidence type="ECO:0000256" key="10">
    <source>
        <dbReference type="ARBA" id="ARBA00023157"/>
    </source>
</evidence>
<evidence type="ECO:0000256" key="5">
    <source>
        <dbReference type="ARBA" id="ARBA00022792"/>
    </source>
</evidence>
<keyword evidence="3 11" id="KW-0813">Transport</keyword>
<comment type="subunit">
    <text evidence="11">Heterohexamer.</text>
</comment>
<evidence type="ECO:0000256" key="11">
    <source>
        <dbReference type="RuleBase" id="RU367043"/>
    </source>
</evidence>
<keyword evidence="14" id="KW-1185">Reference proteome</keyword>
<evidence type="ECO:0000256" key="7">
    <source>
        <dbReference type="ARBA" id="ARBA00022927"/>
    </source>
</evidence>
<dbReference type="GO" id="GO:0046872">
    <property type="term" value="F:metal ion binding"/>
    <property type="evidence" value="ECO:0007669"/>
    <property type="project" value="UniProtKB-KW"/>
</dbReference>
<dbReference type="EMBL" id="KN824291">
    <property type="protein sequence ID" value="KIM28853.1"/>
    <property type="molecule type" value="Genomic_DNA"/>
</dbReference>
<keyword evidence="8 11" id="KW-0811">Translocation</keyword>
<dbReference type="InterPro" id="IPR035427">
    <property type="entry name" value="Tim10-like_dom_sf"/>
</dbReference>
<reference evidence="13 14" key="1">
    <citation type="submission" date="2014-04" db="EMBL/GenBank/DDBJ databases">
        <authorList>
            <consortium name="DOE Joint Genome Institute"/>
            <person name="Kuo A."/>
            <person name="Zuccaro A."/>
            <person name="Kohler A."/>
            <person name="Nagy L.G."/>
            <person name="Floudas D."/>
            <person name="Copeland A."/>
            <person name="Barry K.W."/>
            <person name="Cichocki N."/>
            <person name="Veneault-Fourrey C."/>
            <person name="LaButti K."/>
            <person name="Lindquist E.A."/>
            <person name="Lipzen A."/>
            <person name="Lundell T."/>
            <person name="Morin E."/>
            <person name="Murat C."/>
            <person name="Sun H."/>
            <person name="Tunlid A."/>
            <person name="Henrissat B."/>
            <person name="Grigoriev I.V."/>
            <person name="Hibbett D.S."/>
            <person name="Martin F."/>
            <person name="Nordberg H.P."/>
            <person name="Cantor M.N."/>
            <person name="Hua S.X."/>
        </authorList>
    </citation>
    <scope>NUCLEOTIDE SEQUENCE [LARGE SCALE GENOMIC DNA]</scope>
    <source>
        <strain evidence="13 14">MAFF 305830</strain>
    </source>
</reference>
<evidence type="ECO:0000256" key="6">
    <source>
        <dbReference type="ARBA" id="ARBA00022833"/>
    </source>
</evidence>
<comment type="domain">
    <text evidence="11">The twin CX3C motif contains 4 conserved Cys residues that form 2 disulfide bonds in the mitochondrial intermembrane space.</text>
</comment>
<dbReference type="InterPro" id="IPR004217">
    <property type="entry name" value="Tim10-like"/>
</dbReference>
<comment type="function">
    <text evidence="11">Mitochondrial intermembrane chaperone that participates in the import and insertion of some multi-pass transmembrane proteins into the mitochondrial inner membrane. Also required for the transfer of beta-barrel precursors from the TOM complex to the sorting and assembly machinery (SAM complex) of the outer membrane. Acts as a chaperone-like protein that protects the hydrophobic precursors from aggregation and guide them through the mitochondrial intermembrane space.</text>
</comment>
<reference evidence="14" key="2">
    <citation type="submission" date="2015-01" db="EMBL/GenBank/DDBJ databases">
        <title>Evolutionary Origins and Diversification of the Mycorrhizal Mutualists.</title>
        <authorList>
            <consortium name="DOE Joint Genome Institute"/>
            <consortium name="Mycorrhizal Genomics Consortium"/>
            <person name="Kohler A."/>
            <person name="Kuo A."/>
            <person name="Nagy L.G."/>
            <person name="Floudas D."/>
            <person name="Copeland A."/>
            <person name="Barry K.W."/>
            <person name="Cichocki N."/>
            <person name="Veneault-Fourrey C."/>
            <person name="LaButti K."/>
            <person name="Lindquist E.A."/>
            <person name="Lipzen A."/>
            <person name="Lundell T."/>
            <person name="Morin E."/>
            <person name="Murat C."/>
            <person name="Riley R."/>
            <person name="Ohm R."/>
            <person name="Sun H."/>
            <person name="Tunlid A."/>
            <person name="Henrissat B."/>
            <person name="Grigoriev I.V."/>
            <person name="Hibbett D.S."/>
            <person name="Martin F."/>
        </authorList>
    </citation>
    <scope>NUCLEOTIDE SEQUENCE [LARGE SCALE GENOMIC DNA]</scope>
    <source>
        <strain evidence="14">MAFF 305830</strain>
    </source>
</reference>
<keyword evidence="9 11" id="KW-0496">Mitochondrion</keyword>
<keyword evidence="10 11" id="KW-1015">Disulfide bond</keyword>
<evidence type="ECO:0000313" key="14">
    <source>
        <dbReference type="Proteomes" id="UP000054097"/>
    </source>
</evidence>
<evidence type="ECO:0000256" key="4">
    <source>
        <dbReference type="ARBA" id="ARBA00022723"/>
    </source>
</evidence>
<keyword evidence="5 11" id="KW-0472">Membrane</keyword>
<evidence type="ECO:0000256" key="3">
    <source>
        <dbReference type="ARBA" id="ARBA00022448"/>
    </source>
</evidence>
<keyword evidence="5 11" id="KW-0999">Mitochondrion inner membrane</keyword>
<evidence type="ECO:0000259" key="12">
    <source>
        <dbReference type="Pfam" id="PF02953"/>
    </source>
</evidence>
<dbReference type="HOGENOM" id="CLU_141397_3_0_1"/>
<keyword evidence="4" id="KW-0479">Metal-binding</keyword>
<proteinExistence type="inferred from homology"/>
<accession>A0A0C2WRR1</accession>
<dbReference type="PANTHER" id="PTHR13172">
    <property type="entry name" value="MITOCHONDRIAL IMPORT INNER MEMBRANE TRANSLOCASE SUBUNIT TIM9B"/>
    <property type="match status" value="1"/>
</dbReference>
<evidence type="ECO:0000256" key="9">
    <source>
        <dbReference type="ARBA" id="ARBA00023128"/>
    </source>
</evidence>
<keyword evidence="7 11" id="KW-0653">Protein transport</keyword>
<evidence type="ECO:0000256" key="8">
    <source>
        <dbReference type="ARBA" id="ARBA00023010"/>
    </source>
</evidence>
<evidence type="ECO:0000256" key="1">
    <source>
        <dbReference type="ARBA" id="ARBA00004137"/>
    </source>
</evidence>
<dbReference type="Gene3D" id="1.10.287.810">
    <property type="entry name" value="Mitochondrial import inner membrane translocase subunit tim13 like domains"/>
    <property type="match status" value="1"/>
</dbReference>